<feature type="transmembrane region" description="Helical" evidence="16">
    <location>
        <begin position="222"/>
        <end position="241"/>
    </location>
</feature>
<dbReference type="SUPFAM" id="SSF56112">
    <property type="entry name" value="Protein kinase-like (PK-like)"/>
    <property type="match status" value="1"/>
</dbReference>
<evidence type="ECO:0000256" key="5">
    <source>
        <dbReference type="ARBA" id="ARBA00022692"/>
    </source>
</evidence>
<dbReference type="Gene3D" id="1.10.510.10">
    <property type="entry name" value="Transferase(Phosphotransferase) domain 1"/>
    <property type="match status" value="1"/>
</dbReference>
<dbReference type="PANTHER" id="PTHR27005:SF515">
    <property type="entry name" value="WALL-ASSOCIATED RECEPTOR KINASE-LIKE 10-RELATED"/>
    <property type="match status" value="1"/>
</dbReference>
<comment type="caution">
    <text evidence="19">The sequence shown here is derived from an EMBL/GenBank/DDBJ whole genome shotgun (WGS) entry which is preliminary data.</text>
</comment>
<sequence length="629" mass="70625">MKTVSVLVFFFLILLMAEARSRNQTGCDQFTCGGLDFKFPFFSTTMLPRCGLFKMKCSENSSEIQLVENGEWYNVKSVSQANTITITDPRLSQSLETRTCSDLSSFSIPESPWLKLATLYKCNNSSRKDGFYYANCRGGSSLYYKSEDGHDVSGCSVIKTPESWVVRKNTNQSDVNATFSLHIDVPGHCLTCHNRGGECKMIQNKYRCVGATTETQKNYIKLGLGIIGPCVLIVGIGIWLHKYGKTNRKKKLFKRNGGLLLQQQLASREGYIDKTIIFSSKELKKATECFSINRVLGHGGQGTVYKGILSDGRIVAVKKSTVVDEDKLEEFINEVVILSQINHRNIVNILGCCLETEVPILVYEFISNGNLFELLHRECDDQILATWEVRLRIAIDIAGALSYLHSAAASPIYHRDIKSTNIMLDENYRAIVSDFGTSRSITIDHTHLTTLVSGTVGYVDPEYFQSSQFTDKSDVYSFGVVLVELITGEKPVSFLRPQENRTLATYFNLAMKENRLSDIIDHRIKDDGKLEQLMSVAKLAKMCLNRKGKKRPNMREVWVQLERICPSHRDLQANVLSTVANDKEGEAAKVSTRIDTVNIDVTTFTSTSQYNANTALSSDAESLFPRQTW</sequence>
<accession>A0ABD0Z0K2</accession>
<feature type="signal peptide" evidence="17">
    <location>
        <begin position="1"/>
        <end position="19"/>
    </location>
</feature>
<evidence type="ECO:0000313" key="19">
    <source>
        <dbReference type="EMBL" id="KAL1188233.1"/>
    </source>
</evidence>
<keyword evidence="5 16" id="KW-0812">Transmembrane</keyword>
<dbReference type="InterPro" id="IPR011009">
    <property type="entry name" value="Kinase-like_dom_sf"/>
</dbReference>
<name>A0ABD0Z0K2_CARAN</name>
<evidence type="ECO:0000313" key="20">
    <source>
        <dbReference type="Proteomes" id="UP001558713"/>
    </source>
</evidence>
<dbReference type="SMART" id="SM00220">
    <property type="entry name" value="S_TKc"/>
    <property type="match status" value="1"/>
</dbReference>
<feature type="domain" description="Protein kinase" evidence="18">
    <location>
        <begin position="290"/>
        <end position="571"/>
    </location>
</feature>
<keyword evidence="8" id="KW-0418">Kinase</keyword>
<keyword evidence="13" id="KW-0325">Glycoprotein</keyword>
<keyword evidence="9" id="KW-0067">ATP-binding</keyword>
<keyword evidence="20" id="KW-1185">Reference proteome</keyword>
<keyword evidence="11 16" id="KW-0472">Membrane</keyword>
<evidence type="ECO:0000256" key="3">
    <source>
        <dbReference type="ARBA" id="ARBA00022553"/>
    </source>
</evidence>
<dbReference type="Pfam" id="PF13947">
    <property type="entry name" value="GUB_WAK_bind"/>
    <property type="match status" value="1"/>
</dbReference>
<evidence type="ECO:0000256" key="8">
    <source>
        <dbReference type="ARBA" id="ARBA00022777"/>
    </source>
</evidence>
<evidence type="ECO:0000256" key="10">
    <source>
        <dbReference type="ARBA" id="ARBA00022989"/>
    </source>
</evidence>
<dbReference type="FunFam" id="1.10.510.10:FF:000084">
    <property type="entry name" value="Wall-associated receptor kinase 2"/>
    <property type="match status" value="1"/>
</dbReference>
<dbReference type="PANTHER" id="PTHR27005">
    <property type="entry name" value="WALL-ASSOCIATED RECEPTOR KINASE-LIKE 21"/>
    <property type="match status" value="1"/>
</dbReference>
<keyword evidence="2" id="KW-0723">Serine/threonine-protein kinase</keyword>
<keyword evidence="3" id="KW-0597">Phosphoprotein</keyword>
<dbReference type="GO" id="GO:0005524">
    <property type="term" value="F:ATP binding"/>
    <property type="evidence" value="ECO:0007669"/>
    <property type="project" value="UniProtKB-KW"/>
</dbReference>
<comment type="catalytic activity">
    <reaction evidence="15">
        <text>L-threonyl-[protein] + ATP = O-phospho-L-threonyl-[protein] + ADP + H(+)</text>
        <dbReference type="Rhea" id="RHEA:46608"/>
        <dbReference type="Rhea" id="RHEA-COMP:11060"/>
        <dbReference type="Rhea" id="RHEA-COMP:11605"/>
        <dbReference type="ChEBI" id="CHEBI:15378"/>
        <dbReference type="ChEBI" id="CHEBI:30013"/>
        <dbReference type="ChEBI" id="CHEBI:30616"/>
        <dbReference type="ChEBI" id="CHEBI:61977"/>
        <dbReference type="ChEBI" id="CHEBI:456216"/>
    </reaction>
</comment>
<keyword evidence="4" id="KW-0808">Transferase</keyword>
<keyword evidence="7" id="KW-0547">Nucleotide-binding</keyword>
<evidence type="ECO:0000256" key="1">
    <source>
        <dbReference type="ARBA" id="ARBA00004479"/>
    </source>
</evidence>
<evidence type="ECO:0000256" key="7">
    <source>
        <dbReference type="ARBA" id="ARBA00022741"/>
    </source>
</evidence>
<comment type="catalytic activity">
    <reaction evidence="14">
        <text>L-seryl-[protein] + ATP = O-phospho-L-seryl-[protein] + ADP + H(+)</text>
        <dbReference type="Rhea" id="RHEA:17989"/>
        <dbReference type="Rhea" id="RHEA-COMP:9863"/>
        <dbReference type="Rhea" id="RHEA-COMP:11604"/>
        <dbReference type="ChEBI" id="CHEBI:15378"/>
        <dbReference type="ChEBI" id="CHEBI:29999"/>
        <dbReference type="ChEBI" id="CHEBI:30616"/>
        <dbReference type="ChEBI" id="CHEBI:83421"/>
        <dbReference type="ChEBI" id="CHEBI:456216"/>
    </reaction>
</comment>
<keyword evidence="12" id="KW-1015">Disulfide bond</keyword>
<evidence type="ECO:0000256" key="2">
    <source>
        <dbReference type="ARBA" id="ARBA00022527"/>
    </source>
</evidence>
<dbReference type="Pfam" id="PF07714">
    <property type="entry name" value="PK_Tyr_Ser-Thr"/>
    <property type="match status" value="1"/>
</dbReference>
<evidence type="ECO:0000256" key="16">
    <source>
        <dbReference type="SAM" id="Phobius"/>
    </source>
</evidence>
<evidence type="ECO:0000256" key="12">
    <source>
        <dbReference type="ARBA" id="ARBA00023157"/>
    </source>
</evidence>
<dbReference type="InterPro" id="IPR001245">
    <property type="entry name" value="Ser-Thr/Tyr_kinase_cat_dom"/>
</dbReference>
<dbReference type="FunFam" id="3.30.200.20:FF:000043">
    <property type="entry name" value="Wall-associated receptor kinase 2"/>
    <property type="match status" value="1"/>
</dbReference>
<reference evidence="19 20" key="1">
    <citation type="submission" date="2024-04" db="EMBL/GenBank/DDBJ databases">
        <title>Genome assembly C_amara_ONT_v2.</title>
        <authorList>
            <person name="Yant L."/>
            <person name="Moore C."/>
            <person name="Slenker M."/>
        </authorList>
    </citation>
    <scope>NUCLEOTIDE SEQUENCE [LARGE SCALE GENOMIC DNA]</scope>
    <source>
        <tissue evidence="19">Leaf</tissue>
    </source>
</reference>
<comment type="subcellular location">
    <subcellularLocation>
        <location evidence="1">Membrane</location>
        <topology evidence="1">Single-pass type I membrane protein</topology>
    </subcellularLocation>
</comment>
<dbReference type="GO" id="GO:0004674">
    <property type="term" value="F:protein serine/threonine kinase activity"/>
    <property type="evidence" value="ECO:0007669"/>
    <property type="project" value="UniProtKB-KW"/>
</dbReference>
<dbReference type="AlphaFoldDB" id="A0ABD0Z0K2"/>
<dbReference type="InterPro" id="IPR008271">
    <property type="entry name" value="Ser/Thr_kinase_AS"/>
</dbReference>
<dbReference type="InterPro" id="IPR045274">
    <property type="entry name" value="WAK-like"/>
</dbReference>
<dbReference type="PROSITE" id="PS50011">
    <property type="entry name" value="PROTEIN_KINASE_DOM"/>
    <property type="match status" value="1"/>
</dbReference>
<dbReference type="CDD" id="cd14066">
    <property type="entry name" value="STKc_IRAK"/>
    <property type="match status" value="1"/>
</dbReference>
<evidence type="ECO:0000256" key="9">
    <source>
        <dbReference type="ARBA" id="ARBA00022840"/>
    </source>
</evidence>
<evidence type="ECO:0000256" key="17">
    <source>
        <dbReference type="SAM" id="SignalP"/>
    </source>
</evidence>
<evidence type="ECO:0000256" key="15">
    <source>
        <dbReference type="ARBA" id="ARBA00047951"/>
    </source>
</evidence>
<feature type="chain" id="PRO_5044813309" evidence="17">
    <location>
        <begin position="20"/>
        <end position="629"/>
    </location>
</feature>
<evidence type="ECO:0000256" key="11">
    <source>
        <dbReference type="ARBA" id="ARBA00023136"/>
    </source>
</evidence>
<dbReference type="PROSITE" id="PS00108">
    <property type="entry name" value="PROTEIN_KINASE_ST"/>
    <property type="match status" value="1"/>
</dbReference>
<dbReference type="InterPro" id="IPR025287">
    <property type="entry name" value="WAK_GUB"/>
</dbReference>
<dbReference type="Gene3D" id="3.30.200.20">
    <property type="entry name" value="Phosphorylase Kinase, domain 1"/>
    <property type="match status" value="1"/>
</dbReference>
<dbReference type="EMBL" id="JBANAX010000930">
    <property type="protein sequence ID" value="KAL1188233.1"/>
    <property type="molecule type" value="Genomic_DNA"/>
</dbReference>
<dbReference type="Proteomes" id="UP001558713">
    <property type="component" value="Unassembled WGS sequence"/>
</dbReference>
<keyword evidence="10 16" id="KW-1133">Transmembrane helix</keyword>
<proteinExistence type="predicted"/>
<evidence type="ECO:0000256" key="13">
    <source>
        <dbReference type="ARBA" id="ARBA00023180"/>
    </source>
</evidence>
<dbReference type="GO" id="GO:0016020">
    <property type="term" value="C:membrane"/>
    <property type="evidence" value="ECO:0007669"/>
    <property type="project" value="UniProtKB-SubCell"/>
</dbReference>
<organism evidence="19 20">
    <name type="scientific">Cardamine amara subsp. amara</name>
    <dbReference type="NCBI Taxonomy" id="228776"/>
    <lineage>
        <taxon>Eukaryota</taxon>
        <taxon>Viridiplantae</taxon>
        <taxon>Streptophyta</taxon>
        <taxon>Embryophyta</taxon>
        <taxon>Tracheophyta</taxon>
        <taxon>Spermatophyta</taxon>
        <taxon>Magnoliopsida</taxon>
        <taxon>eudicotyledons</taxon>
        <taxon>Gunneridae</taxon>
        <taxon>Pentapetalae</taxon>
        <taxon>rosids</taxon>
        <taxon>malvids</taxon>
        <taxon>Brassicales</taxon>
        <taxon>Brassicaceae</taxon>
        <taxon>Cardamineae</taxon>
        <taxon>Cardamine</taxon>
    </lineage>
</organism>
<keyword evidence="6 17" id="KW-0732">Signal</keyword>
<protein>
    <submittedName>
        <fullName evidence="19">LEAF RUST 10 DISEASE-RESISTANCE LOCUS RECEPTOR-LIKE PROTEIN KINASE-like 1.1</fullName>
    </submittedName>
</protein>
<gene>
    <name evidence="19" type="ORF">V5N11_025449</name>
</gene>
<dbReference type="InterPro" id="IPR000719">
    <property type="entry name" value="Prot_kinase_dom"/>
</dbReference>
<evidence type="ECO:0000256" key="6">
    <source>
        <dbReference type="ARBA" id="ARBA00022729"/>
    </source>
</evidence>
<evidence type="ECO:0000256" key="14">
    <source>
        <dbReference type="ARBA" id="ARBA00047558"/>
    </source>
</evidence>
<evidence type="ECO:0000256" key="4">
    <source>
        <dbReference type="ARBA" id="ARBA00022679"/>
    </source>
</evidence>
<evidence type="ECO:0000259" key="18">
    <source>
        <dbReference type="PROSITE" id="PS50011"/>
    </source>
</evidence>